<sequence>MVETERRRRRPPLSCIQCRKRKIKCNREPTCSNCMRSKNSTCVYENDPSQPSKQNAGCDQTSDSGLSKRAQEKNDFSVFSNNYSSTSRPSTIVTHAPSSLLAPSSVPTPPSQISAQDVEFMQNRIKKLEDKLSKISPASSGPSSVSPLVPTPNSTIDTVTSCIGGVFHFHHETHLQGQAPVLNHSVMHKSRWFGQSHWITGLFELVNLFNIFDSLVRDESSDIMIGLQKCKYLGRAIKKQREPSWPCSATSELPPKHVTDELVDCYLRTLETTYRIFHIPSFKRDYEAVWMSDKPDTAFLVQLKLVLAIGATVYDDQYSMRTSAIRWIYEAQSWISEPEFKPRLTIQNLQTNILLLVAREVANIGQGLVWVSVGELLRKAMLMGLHRDPSLLPRKPHHVFVSEMRRRLWNTILEMSLHSSLSSGGPPLISCEDFDTESPGNFDDEHLMAEDPQPANGFTQISIAISLRKTFPVRLAIVKFLNSLGSHGTYEDALRLDSELRESYKTMCQSLQGYDLRFGSSSSQFSIRQMDCLIHRYLLAIHSPYLRDAFHENKIFYAFSRKVSIESSLKMWYAIYPPSTTIFMDGQSCDDASPPYLDDMMRIATCGSGFFRIGAAHAAFIIGTEILSQLEDDESFGFGSIALRPDFLGILDHAQKWSLQCLKIGETNMKGYLFLHILGERVNGLMRRLPAEEFPRLLLKSGEEAVKIALAILEDNASQCRVENSMGEISGTPINIQSTIGEDLNFMMPDDDFSFGNTDPMTWIYQDDNMQEPLLW</sequence>
<dbReference type="SMART" id="SM00066">
    <property type="entry name" value="GAL4"/>
    <property type="match status" value="1"/>
</dbReference>
<evidence type="ECO:0000313" key="9">
    <source>
        <dbReference type="EMBL" id="KAH8689996.1"/>
    </source>
</evidence>
<dbReference type="CDD" id="cd00067">
    <property type="entry name" value="GAL4"/>
    <property type="match status" value="1"/>
</dbReference>
<evidence type="ECO:0000256" key="2">
    <source>
        <dbReference type="ARBA" id="ARBA00022833"/>
    </source>
</evidence>
<keyword evidence="10" id="KW-1185">Reference proteome</keyword>
<dbReference type="GO" id="GO:0008270">
    <property type="term" value="F:zinc ion binding"/>
    <property type="evidence" value="ECO:0007669"/>
    <property type="project" value="InterPro"/>
</dbReference>
<evidence type="ECO:0000256" key="5">
    <source>
        <dbReference type="ARBA" id="ARBA00023163"/>
    </source>
</evidence>
<dbReference type="Pfam" id="PF04082">
    <property type="entry name" value="Fungal_trans"/>
    <property type="match status" value="1"/>
</dbReference>
<dbReference type="PROSITE" id="PS00463">
    <property type="entry name" value="ZN2_CY6_FUNGAL_1"/>
    <property type="match status" value="1"/>
</dbReference>
<dbReference type="PANTHER" id="PTHR31944:SF131">
    <property type="entry name" value="HEME-RESPONSIVE ZINC FINGER TRANSCRIPTION FACTOR HAP1"/>
    <property type="match status" value="1"/>
</dbReference>
<keyword evidence="3" id="KW-0805">Transcription regulation</keyword>
<dbReference type="GO" id="GO:0006351">
    <property type="term" value="P:DNA-templated transcription"/>
    <property type="evidence" value="ECO:0007669"/>
    <property type="project" value="InterPro"/>
</dbReference>
<dbReference type="Gene3D" id="4.10.240.10">
    <property type="entry name" value="Zn(2)-C6 fungal-type DNA-binding domain"/>
    <property type="match status" value="1"/>
</dbReference>
<dbReference type="PANTHER" id="PTHR31944">
    <property type="entry name" value="HEME-RESPONSIVE ZINC FINGER TRANSCRIPTION FACTOR HAP1"/>
    <property type="match status" value="1"/>
</dbReference>
<dbReference type="SUPFAM" id="SSF57701">
    <property type="entry name" value="Zn2/Cys6 DNA-binding domain"/>
    <property type="match status" value="1"/>
</dbReference>
<feature type="domain" description="Zn(2)-C6 fungal-type" evidence="8">
    <location>
        <begin position="14"/>
        <end position="44"/>
    </location>
</feature>
<dbReference type="GO" id="GO:0001228">
    <property type="term" value="F:DNA-binding transcription activator activity, RNA polymerase II-specific"/>
    <property type="evidence" value="ECO:0007669"/>
    <property type="project" value="TreeGrafter"/>
</dbReference>
<reference evidence="9" key="1">
    <citation type="submission" date="2021-12" db="EMBL/GenBank/DDBJ databases">
        <title>Convergent genome expansion in fungi linked to evolution of root-endophyte symbiosis.</title>
        <authorList>
            <consortium name="DOE Joint Genome Institute"/>
            <person name="Ke Y.-H."/>
            <person name="Bonito G."/>
            <person name="Liao H.-L."/>
            <person name="Looney B."/>
            <person name="Rojas-Flechas A."/>
            <person name="Nash J."/>
            <person name="Hameed K."/>
            <person name="Schadt C."/>
            <person name="Martin F."/>
            <person name="Crous P.W."/>
            <person name="Miettinen O."/>
            <person name="Magnuson J.K."/>
            <person name="Labbe J."/>
            <person name="Jacobson D."/>
            <person name="Doktycz M.J."/>
            <person name="Veneault-Fourrey C."/>
            <person name="Kuo A."/>
            <person name="Mondo S."/>
            <person name="Calhoun S."/>
            <person name="Riley R."/>
            <person name="Ohm R."/>
            <person name="LaButti K."/>
            <person name="Andreopoulos B."/>
            <person name="Pangilinan J."/>
            <person name="Nolan M."/>
            <person name="Tritt A."/>
            <person name="Clum A."/>
            <person name="Lipzen A."/>
            <person name="Daum C."/>
            <person name="Barry K."/>
            <person name="Grigoriev I.V."/>
            <person name="Vilgalys R."/>
        </authorList>
    </citation>
    <scope>NUCLEOTIDE SEQUENCE</scope>
    <source>
        <strain evidence="9">PMI_201</strain>
    </source>
</reference>
<dbReference type="InterPro" id="IPR001138">
    <property type="entry name" value="Zn2Cys6_DnaBD"/>
</dbReference>
<dbReference type="GeneID" id="70249031"/>
<evidence type="ECO:0000256" key="3">
    <source>
        <dbReference type="ARBA" id="ARBA00023015"/>
    </source>
</evidence>
<evidence type="ECO:0000256" key="1">
    <source>
        <dbReference type="ARBA" id="ARBA00022723"/>
    </source>
</evidence>
<evidence type="ECO:0000256" key="4">
    <source>
        <dbReference type="ARBA" id="ARBA00023125"/>
    </source>
</evidence>
<dbReference type="GO" id="GO:0005634">
    <property type="term" value="C:nucleus"/>
    <property type="evidence" value="ECO:0007669"/>
    <property type="project" value="TreeGrafter"/>
</dbReference>
<keyword evidence="4" id="KW-0238">DNA-binding</keyword>
<comment type="caution">
    <text evidence="9">The sequence shown here is derived from an EMBL/GenBank/DDBJ whole genome shotgun (WGS) entry which is preliminary data.</text>
</comment>
<feature type="compositionally biased region" description="Polar residues" evidence="7">
    <location>
        <begin position="43"/>
        <end position="65"/>
    </location>
</feature>
<evidence type="ECO:0000256" key="6">
    <source>
        <dbReference type="ARBA" id="ARBA00023242"/>
    </source>
</evidence>
<dbReference type="RefSeq" id="XP_046066279.1">
    <property type="nucleotide sequence ID" value="XM_046218744.1"/>
</dbReference>
<dbReference type="Proteomes" id="UP001201262">
    <property type="component" value="Unassembled WGS sequence"/>
</dbReference>
<dbReference type="InterPro" id="IPR051430">
    <property type="entry name" value="Fungal_TF_Env_Response"/>
</dbReference>
<dbReference type="AlphaFoldDB" id="A0AAD4PUY8"/>
<dbReference type="Pfam" id="PF00172">
    <property type="entry name" value="Zn_clus"/>
    <property type="match status" value="1"/>
</dbReference>
<keyword evidence="2" id="KW-0862">Zinc</keyword>
<dbReference type="EMBL" id="JAJTJA010000014">
    <property type="protein sequence ID" value="KAH8689996.1"/>
    <property type="molecule type" value="Genomic_DNA"/>
</dbReference>
<keyword evidence="1" id="KW-0479">Metal-binding</keyword>
<dbReference type="SMART" id="SM00906">
    <property type="entry name" value="Fungal_trans"/>
    <property type="match status" value="1"/>
</dbReference>
<evidence type="ECO:0000259" key="8">
    <source>
        <dbReference type="PROSITE" id="PS50048"/>
    </source>
</evidence>
<feature type="region of interest" description="Disordered" evidence="7">
    <location>
        <begin position="43"/>
        <end position="70"/>
    </location>
</feature>
<accession>A0AAD4PUY8</accession>
<evidence type="ECO:0000256" key="7">
    <source>
        <dbReference type="SAM" id="MobiDB-lite"/>
    </source>
</evidence>
<dbReference type="GO" id="GO:0000978">
    <property type="term" value="F:RNA polymerase II cis-regulatory region sequence-specific DNA binding"/>
    <property type="evidence" value="ECO:0007669"/>
    <property type="project" value="TreeGrafter"/>
</dbReference>
<gene>
    <name evidence="9" type="ORF">BGW36DRAFT_401452</name>
</gene>
<keyword evidence="6" id="KW-0539">Nucleus</keyword>
<dbReference type="InterPro" id="IPR007219">
    <property type="entry name" value="XnlR_reg_dom"/>
</dbReference>
<organism evidence="9 10">
    <name type="scientific">Talaromyces proteolyticus</name>
    <dbReference type="NCBI Taxonomy" id="1131652"/>
    <lineage>
        <taxon>Eukaryota</taxon>
        <taxon>Fungi</taxon>
        <taxon>Dikarya</taxon>
        <taxon>Ascomycota</taxon>
        <taxon>Pezizomycotina</taxon>
        <taxon>Eurotiomycetes</taxon>
        <taxon>Eurotiomycetidae</taxon>
        <taxon>Eurotiales</taxon>
        <taxon>Trichocomaceae</taxon>
        <taxon>Talaromyces</taxon>
        <taxon>Talaromyces sect. Bacilispori</taxon>
    </lineage>
</organism>
<evidence type="ECO:0000313" key="10">
    <source>
        <dbReference type="Proteomes" id="UP001201262"/>
    </source>
</evidence>
<proteinExistence type="predicted"/>
<dbReference type="InterPro" id="IPR036864">
    <property type="entry name" value="Zn2-C6_fun-type_DNA-bd_sf"/>
</dbReference>
<protein>
    <recommendedName>
        <fullName evidence="8">Zn(2)-C6 fungal-type domain-containing protein</fullName>
    </recommendedName>
</protein>
<name>A0AAD4PUY8_9EURO</name>
<keyword evidence="5" id="KW-0804">Transcription</keyword>
<dbReference type="CDD" id="cd12148">
    <property type="entry name" value="fungal_TF_MHR"/>
    <property type="match status" value="1"/>
</dbReference>
<dbReference type="PROSITE" id="PS50048">
    <property type="entry name" value="ZN2_CY6_FUNGAL_2"/>
    <property type="match status" value="1"/>
</dbReference>